<dbReference type="OrthoDB" id="5817083at2759"/>
<dbReference type="PANTHER" id="PTHR46283">
    <property type="entry name" value="E3 UBIQUITIN-PROTEIN LIGASE MARCH5"/>
    <property type="match status" value="1"/>
</dbReference>
<keyword evidence="6" id="KW-1133">Transmembrane helix</keyword>
<keyword evidence="5" id="KW-0862">Zinc</keyword>
<dbReference type="GO" id="GO:0008270">
    <property type="term" value="F:zinc ion binding"/>
    <property type="evidence" value="ECO:0007669"/>
    <property type="project" value="UniProtKB-KW"/>
</dbReference>
<dbReference type="HOGENOM" id="CLU_820293_0_0_1"/>
<gene>
    <name evidence="9" type="ORF">SJAG_01212</name>
</gene>
<dbReference type="SUPFAM" id="SSF57850">
    <property type="entry name" value="RING/U-box"/>
    <property type="match status" value="1"/>
</dbReference>
<keyword evidence="2" id="KW-0812">Transmembrane</keyword>
<dbReference type="GeneID" id="7048362"/>
<keyword evidence="7" id="KW-0472">Membrane</keyword>
<evidence type="ECO:0000259" key="8">
    <source>
        <dbReference type="PROSITE" id="PS51292"/>
    </source>
</evidence>
<dbReference type="EMBL" id="KE651168">
    <property type="protein sequence ID" value="EEB06173.2"/>
    <property type="molecule type" value="Genomic_DNA"/>
</dbReference>
<evidence type="ECO:0000256" key="2">
    <source>
        <dbReference type="ARBA" id="ARBA00022692"/>
    </source>
</evidence>
<keyword evidence="4" id="KW-0863">Zinc-finger</keyword>
<dbReference type="OMA" id="WRRPCKC"/>
<feature type="non-terminal residue" evidence="9">
    <location>
        <position position="1"/>
    </location>
</feature>
<proteinExistence type="predicted"/>
<dbReference type="RefSeq" id="XP_002172466.2">
    <property type="nucleotide sequence ID" value="XM_002172430.2"/>
</dbReference>
<keyword evidence="3" id="KW-0479">Metal-binding</keyword>
<dbReference type="PROSITE" id="PS51292">
    <property type="entry name" value="ZF_RING_CH"/>
    <property type="match status" value="1"/>
</dbReference>
<evidence type="ECO:0000256" key="1">
    <source>
        <dbReference type="ARBA" id="ARBA00004141"/>
    </source>
</evidence>
<evidence type="ECO:0000313" key="10">
    <source>
        <dbReference type="Proteomes" id="UP000001744"/>
    </source>
</evidence>
<evidence type="ECO:0000256" key="5">
    <source>
        <dbReference type="ARBA" id="ARBA00022833"/>
    </source>
</evidence>
<feature type="domain" description="RING-CH-type" evidence="8">
    <location>
        <begin position="6"/>
        <end position="68"/>
    </location>
</feature>
<dbReference type="STRING" id="402676.B6K023"/>
<sequence length="339" mass="39008">ASSPTKPQEEHLRCWICYEDYTGRNPSRDGWRRPCKCSLAAHESCLLSYMTLSQIAMSPQCPYEIQIVSAPLDQRSILVRSIGLYQSLEIGFVQTGFCISTCFGITRFIHSTLSQTGLWVCRQVVEPKTIDTMLRIPAFHRFVLPLIPFMLIRNTNVPIHDLTLSLCVHLSVYTCAGRVSRPTLLLCLLPWVRTLYAEVMRRLFAREISSYTRELQMEDVAWFRQFENQLTEHREQMENADNERNQVDTGVLVSLVRVLLDAFTGKFISVIRPIFVLPLAGRIFGRLVPGRFSRLEKSIIGACASVVAKDLAVYLFYVLRRNWPWRARVLNDPSHCDFK</sequence>
<dbReference type="InterPro" id="IPR013083">
    <property type="entry name" value="Znf_RING/FYVE/PHD"/>
</dbReference>
<evidence type="ECO:0000256" key="3">
    <source>
        <dbReference type="ARBA" id="ARBA00022723"/>
    </source>
</evidence>
<dbReference type="GO" id="GO:0061630">
    <property type="term" value="F:ubiquitin protein ligase activity"/>
    <property type="evidence" value="ECO:0000318"/>
    <property type="project" value="GO_Central"/>
</dbReference>
<organism evidence="9 10">
    <name type="scientific">Schizosaccharomyces japonicus (strain yFS275 / FY16936)</name>
    <name type="common">Fission yeast</name>
    <dbReference type="NCBI Taxonomy" id="402676"/>
    <lineage>
        <taxon>Eukaryota</taxon>
        <taxon>Fungi</taxon>
        <taxon>Dikarya</taxon>
        <taxon>Ascomycota</taxon>
        <taxon>Taphrinomycotina</taxon>
        <taxon>Schizosaccharomycetes</taxon>
        <taxon>Schizosaccharomycetales</taxon>
        <taxon>Schizosaccharomycetaceae</taxon>
        <taxon>Schizosaccharomyces</taxon>
    </lineage>
</organism>
<keyword evidence="10" id="KW-1185">Reference proteome</keyword>
<dbReference type="GO" id="GO:0090140">
    <property type="term" value="P:regulation of mitochondrial fission"/>
    <property type="evidence" value="ECO:0000318"/>
    <property type="project" value="GO_Central"/>
</dbReference>
<dbReference type="GO" id="GO:0005741">
    <property type="term" value="C:mitochondrial outer membrane"/>
    <property type="evidence" value="ECO:0000318"/>
    <property type="project" value="GO_Central"/>
</dbReference>
<accession>B6K023</accession>
<evidence type="ECO:0000313" key="9">
    <source>
        <dbReference type="EMBL" id="EEB06173.2"/>
    </source>
</evidence>
<dbReference type="InterPro" id="IPR011016">
    <property type="entry name" value="Znf_RING-CH"/>
</dbReference>
<keyword evidence="9" id="KW-0436">Ligase</keyword>
<protein>
    <submittedName>
        <fullName evidence="9">Ubiquitin-protein ligase E3</fullName>
    </submittedName>
</protein>
<evidence type="ECO:0000256" key="7">
    <source>
        <dbReference type="ARBA" id="ARBA00023136"/>
    </source>
</evidence>
<evidence type="ECO:0000256" key="6">
    <source>
        <dbReference type="ARBA" id="ARBA00022989"/>
    </source>
</evidence>
<name>B6K023_SCHJY</name>
<dbReference type="Gene3D" id="3.30.40.10">
    <property type="entry name" value="Zinc/RING finger domain, C3HC4 (zinc finger)"/>
    <property type="match status" value="1"/>
</dbReference>
<dbReference type="GO" id="GO:0000209">
    <property type="term" value="P:protein polyubiquitination"/>
    <property type="evidence" value="ECO:0000318"/>
    <property type="project" value="GO_Central"/>
</dbReference>
<dbReference type="Proteomes" id="UP000001744">
    <property type="component" value="Unassembled WGS sequence"/>
</dbReference>
<dbReference type="eggNOG" id="KOG3053">
    <property type="taxonomic scope" value="Eukaryota"/>
</dbReference>
<evidence type="ECO:0000256" key="4">
    <source>
        <dbReference type="ARBA" id="ARBA00022771"/>
    </source>
</evidence>
<dbReference type="JaponicusDB" id="SJAG_01212"/>
<comment type="subcellular location">
    <subcellularLocation>
        <location evidence="1">Membrane</location>
        <topology evidence="1">Multi-pass membrane protein</topology>
    </subcellularLocation>
</comment>
<dbReference type="AlphaFoldDB" id="B6K023"/>
<dbReference type="VEuPathDB" id="FungiDB:SJAG_01212"/>
<dbReference type="GO" id="GO:0016874">
    <property type="term" value="F:ligase activity"/>
    <property type="evidence" value="ECO:0007669"/>
    <property type="project" value="UniProtKB-KW"/>
</dbReference>
<reference evidence="9 10" key="1">
    <citation type="journal article" date="2011" name="Science">
        <title>Comparative functional genomics of the fission yeasts.</title>
        <authorList>
            <person name="Rhind N."/>
            <person name="Chen Z."/>
            <person name="Yassour M."/>
            <person name="Thompson D.A."/>
            <person name="Haas B.J."/>
            <person name="Habib N."/>
            <person name="Wapinski I."/>
            <person name="Roy S."/>
            <person name="Lin M.F."/>
            <person name="Heiman D.I."/>
            <person name="Young S.K."/>
            <person name="Furuya K."/>
            <person name="Guo Y."/>
            <person name="Pidoux A."/>
            <person name="Chen H.M."/>
            <person name="Robbertse B."/>
            <person name="Goldberg J.M."/>
            <person name="Aoki K."/>
            <person name="Bayne E.H."/>
            <person name="Berlin A.M."/>
            <person name="Desjardins C.A."/>
            <person name="Dobbs E."/>
            <person name="Dukaj L."/>
            <person name="Fan L."/>
            <person name="FitzGerald M.G."/>
            <person name="French C."/>
            <person name="Gujja S."/>
            <person name="Hansen K."/>
            <person name="Keifenheim D."/>
            <person name="Levin J.Z."/>
            <person name="Mosher R.A."/>
            <person name="Mueller C.A."/>
            <person name="Pfiffner J."/>
            <person name="Priest M."/>
            <person name="Russ C."/>
            <person name="Smialowska A."/>
            <person name="Swoboda P."/>
            <person name="Sykes S.M."/>
            <person name="Vaughn M."/>
            <person name="Vengrova S."/>
            <person name="Yoder R."/>
            <person name="Zeng Q."/>
            <person name="Allshire R."/>
            <person name="Baulcombe D."/>
            <person name="Birren B.W."/>
            <person name="Brown W."/>
            <person name="Ekwall K."/>
            <person name="Kellis M."/>
            <person name="Leatherwood J."/>
            <person name="Levin H."/>
            <person name="Margalit H."/>
            <person name="Martienssen R."/>
            <person name="Nieduszynski C.A."/>
            <person name="Spatafora J.W."/>
            <person name="Friedman N."/>
            <person name="Dalgaard J.Z."/>
            <person name="Baumann P."/>
            <person name="Niki H."/>
            <person name="Regev A."/>
            <person name="Nusbaum C."/>
        </authorList>
    </citation>
    <scope>NUCLEOTIDE SEQUENCE [LARGE SCALE GENOMIC DNA]</scope>
    <source>
        <strain evidence="10">yFS275 / FY16936</strain>
    </source>
</reference>